<dbReference type="AlphaFoldDB" id="A0A0U3GYD9"/>
<evidence type="ECO:0000313" key="2">
    <source>
        <dbReference type="EMBL" id="ALU44131.1"/>
    </source>
</evidence>
<reference evidence="2 3" key="1">
    <citation type="submission" date="2015-12" db="EMBL/GenBank/DDBJ databases">
        <title>Complete genome sequence of Pseudoalteromonas rubra SCSIO 6842, harboring a conjugative plasmid.</title>
        <authorList>
            <person name="Li B."/>
            <person name="Wang X."/>
        </authorList>
    </citation>
    <scope>NUCLEOTIDE SEQUENCE [LARGE SCALE GENOMIC DNA]</scope>
    <source>
        <strain evidence="2 3">SCSIO 6842</strain>
    </source>
</reference>
<evidence type="ECO:0000313" key="3">
    <source>
        <dbReference type="Proteomes" id="UP000069015"/>
    </source>
</evidence>
<keyword evidence="1" id="KW-0732">Signal</keyword>
<dbReference type="Proteomes" id="UP000069015">
    <property type="component" value="Chromosome 1"/>
</dbReference>
<gene>
    <name evidence="2" type="ORF">AT705_14955</name>
</gene>
<sequence>MGNKQFKLTKLALALGVTVSLAGCFSDNDNNVDIQPPPEPTQKVATPPTDQVVEKQAGSFSIVVTDSQGQPLSDDVSATISFTSDNAASVLSTAGAALTDEDRAATGGSFAFTVGAIPETGLSFDFVVTAEGFLSNSGTVEISTTETDVADQIRLTARTLEQAEDAAPIIAATSTLEDLAGEGVTTSYSADGGLAIEGADSITLTQDLDAEKNKNKAAGGVAVTLENGTVFRDADNNVLESVPTLTVAYFANEATRSESEQDGVAAQDSSLDAFPGGLALTVAEDPNNADDTAREGSFTTGGFVAIELVDENGTKVDNFGDGAIKVAMKVDKKTINTCPMTYEGDDLSAEAVAAVAEAEGTGLFANGVCTQAADTRQVQVNDIFPVWSYDEDAGKWSFESYGVVKADADENAATHDVAVSVNHLSYWNLDFFTYIIDAEKCDDRRLSFDIVDANDQPSQVYADVLVEANSYRLLIGAYNRSDLTKGTFRNPPSFEVKLKMMKDGVNILDNAVTGDNVTVGGASDGEATAVTFTNLCDLNNGTLKLTTAPASNIVKPLTPQFVCNNNDTADVPATPVSTPTIAQLFRGGRFVKTFYPSGQFDVTLEGGDDAAYTVRYKNPNNNTWFTQAIEANTTAATLDIPVPCAITDQPVTGTGGN</sequence>
<evidence type="ECO:0008006" key="4">
    <source>
        <dbReference type="Google" id="ProtNLM"/>
    </source>
</evidence>
<evidence type="ECO:0000256" key="1">
    <source>
        <dbReference type="SAM" id="SignalP"/>
    </source>
</evidence>
<dbReference type="PROSITE" id="PS51257">
    <property type="entry name" value="PROKAR_LIPOPROTEIN"/>
    <property type="match status" value="1"/>
</dbReference>
<protein>
    <recommendedName>
        <fullName evidence="4">Big-1 domain-containing protein</fullName>
    </recommendedName>
</protein>
<accession>A0A0U3GYD9</accession>
<dbReference type="RefSeq" id="WP_058797175.1">
    <property type="nucleotide sequence ID" value="NZ_CP013611.1"/>
</dbReference>
<feature type="chain" id="PRO_5006839210" description="Big-1 domain-containing protein" evidence="1">
    <location>
        <begin position="23"/>
        <end position="657"/>
    </location>
</feature>
<feature type="signal peptide" evidence="1">
    <location>
        <begin position="1"/>
        <end position="22"/>
    </location>
</feature>
<name>A0A0U3GYD9_9GAMM</name>
<organism evidence="2 3">
    <name type="scientific">Pseudoalteromonas rubra</name>
    <dbReference type="NCBI Taxonomy" id="43658"/>
    <lineage>
        <taxon>Bacteria</taxon>
        <taxon>Pseudomonadati</taxon>
        <taxon>Pseudomonadota</taxon>
        <taxon>Gammaproteobacteria</taxon>
        <taxon>Alteromonadales</taxon>
        <taxon>Pseudoalteromonadaceae</taxon>
        <taxon>Pseudoalteromonas</taxon>
    </lineage>
</organism>
<proteinExistence type="predicted"/>
<dbReference type="KEGG" id="prr:AT705_14955"/>
<dbReference type="EMBL" id="CP013611">
    <property type="protein sequence ID" value="ALU44131.1"/>
    <property type="molecule type" value="Genomic_DNA"/>
</dbReference>